<gene>
    <name evidence="2" type="ORF">MEDL_38402</name>
</gene>
<dbReference type="InterPro" id="IPR036691">
    <property type="entry name" value="Endo/exonu/phosph_ase_sf"/>
</dbReference>
<accession>A0A8S3SUC7</accession>
<dbReference type="EMBL" id="CAJPWZ010001843">
    <property type="protein sequence ID" value="CAG2225249.1"/>
    <property type="molecule type" value="Genomic_DNA"/>
</dbReference>
<evidence type="ECO:0000313" key="2">
    <source>
        <dbReference type="EMBL" id="CAG2225249.1"/>
    </source>
</evidence>
<organism evidence="2 3">
    <name type="scientific">Mytilus edulis</name>
    <name type="common">Blue mussel</name>
    <dbReference type="NCBI Taxonomy" id="6550"/>
    <lineage>
        <taxon>Eukaryota</taxon>
        <taxon>Metazoa</taxon>
        <taxon>Spiralia</taxon>
        <taxon>Lophotrochozoa</taxon>
        <taxon>Mollusca</taxon>
        <taxon>Bivalvia</taxon>
        <taxon>Autobranchia</taxon>
        <taxon>Pteriomorphia</taxon>
        <taxon>Mytilida</taxon>
        <taxon>Mytiloidea</taxon>
        <taxon>Mytilidae</taxon>
        <taxon>Mytilinae</taxon>
        <taxon>Mytilus</taxon>
    </lineage>
</organism>
<sequence>MAVNYENRYQLSELKNIYTLPSAPYKKAQKTNKMLIPFEKIDLSLCRKAAYCTIFITSRERMHFWLHALGQSIIIGNKNNPSVKVDWHDSTTQGITERTEFEVHSSESIGDYEGDTLMYKVIVYLTTGKIMIQGKFFQQWCSNEFEKTLQIVENLSSSSEMTTPKSLQFENGEDDIESSTNHHTIRKNAPVNEIMEIQSKNSETLSTNLEIVSTNSEILQQEDQIKLKTPPVLQTKNENITINTDSNNSISNDPHSESSQIQQRLTILEESTINMSSEIFNAHSTIKNFETLLGTNLQGLRNDIVKDVLNLMNKVETSPESIETLKQVHARELKMLREKIQESDIDKKKIIEKFEIEKCQLMSKAKELERNSYHTKEVFQAAEEKLQNKIIVLTEKQTELEILLHEKHAKLQEKDATIEKLHDRLQTVKEDILGGQWSAVNGQQSKNESCLETSGFKHQSNLHHNAKSSASRDSVIQEKEVSFTDFPTLKQNPVKKGEDGNRYCKLNDPDFCENINSDIICLLETKADKDDNLCLKGYTLLKKVNRPRKGKAIHGGIALYARTNVSKGITLIKGETIIMGDLNAHINENDLDFISSDHVKSLQDILPNSYLADNVQYRRYCTKKNIKTDEYGKRVLELCISSRSRILNGRTLGDTLGKPTSHQYNGSAVVDYCIVSNNMLKNVCFFTVKDFTVHSDHCPINVCLSLNFSQVQQKVGRPIPKGLHWNNEVQKCYTEMMLSKEVESNVKSFLSKDRVPQRNGVDEATEDLTDIFNNILDKLRSHLNLPKGNRFKSKKRKRKKSSLGFDSECESMYRNLIQSSRSLSKGSVNEEKLKNYYGLKKQFKN</sequence>
<dbReference type="OrthoDB" id="6015928at2759"/>
<dbReference type="Gene3D" id="3.60.10.10">
    <property type="entry name" value="Endonuclease/exonuclease/phosphatase"/>
    <property type="match status" value="1"/>
</dbReference>
<dbReference type="GO" id="GO:0003824">
    <property type="term" value="F:catalytic activity"/>
    <property type="evidence" value="ECO:0007669"/>
    <property type="project" value="InterPro"/>
</dbReference>
<dbReference type="SUPFAM" id="SSF56219">
    <property type="entry name" value="DNase I-like"/>
    <property type="match status" value="1"/>
</dbReference>
<name>A0A8S3SUC7_MYTED</name>
<evidence type="ECO:0000313" key="3">
    <source>
        <dbReference type="Proteomes" id="UP000683360"/>
    </source>
</evidence>
<comment type="caution">
    <text evidence="2">The sequence shown here is derived from an EMBL/GenBank/DDBJ whole genome shotgun (WGS) entry which is preliminary data.</text>
</comment>
<keyword evidence="3" id="KW-1185">Reference proteome</keyword>
<dbReference type="AlphaFoldDB" id="A0A8S3SUC7"/>
<dbReference type="InterPro" id="IPR005135">
    <property type="entry name" value="Endo/exonuclease/phosphatase"/>
</dbReference>
<dbReference type="Pfam" id="PF03372">
    <property type="entry name" value="Exo_endo_phos"/>
    <property type="match status" value="1"/>
</dbReference>
<proteinExistence type="predicted"/>
<feature type="domain" description="Endonuclease/exonuclease/phosphatase" evidence="1">
    <location>
        <begin position="510"/>
        <end position="697"/>
    </location>
</feature>
<dbReference type="Proteomes" id="UP000683360">
    <property type="component" value="Unassembled WGS sequence"/>
</dbReference>
<reference evidence="2" key="1">
    <citation type="submission" date="2021-03" db="EMBL/GenBank/DDBJ databases">
        <authorList>
            <person name="Bekaert M."/>
        </authorList>
    </citation>
    <scope>NUCLEOTIDE SEQUENCE</scope>
</reference>
<protein>
    <recommendedName>
        <fullName evidence="1">Endonuclease/exonuclease/phosphatase domain-containing protein</fullName>
    </recommendedName>
</protein>
<evidence type="ECO:0000259" key="1">
    <source>
        <dbReference type="Pfam" id="PF03372"/>
    </source>
</evidence>